<evidence type="ECO:0000259" key="1">
    <source>
        <dbReference type="Pfam" id="PF20041"/>
    </source>
</evidence>
<evidence type="ECO:0000313" key="2">
    <source>
        <dbReference type="EMBL" id="AZB20334.1"/>
    </source>
</evidence>
<reference evidence="2 3" key="1">
    <citation type="submission" date="2018-11" db="EMBL/GenBank/DDBJ databases">
        <title>Proposal to divide the Flavobacteriaceae and reorganize its genera based on Amino Acid Identity values calculated from whole genome sequences.</title>
        <authorList>
            <person name="Nicholson A.C."/>
            <person name="Gulvik C.A."/>
            <person name="Whitney A.M."/>
            <person name="Humrighouse B.W."/>
            <person name="Bell M."/>
            <person name="Holmes B."/>
            <person name="Steigerwalt A.G."/>
            <person name="Villarma A."/>
            <person name="Sheth M."/>
            <person name="Batra D."/>
            <person name="Pryor J."/>
            <person name="Bernardet J.-F."/>
            <person name="Hugo C."/>
            <person name="Kampfer P."/>
            <person name="Newman J."/>
            <person name="McQuiston J.R."/>
        </authorList>
    </citation>
    <scope>NUCLEOTIDE SEQUENCE [LARGE SCALE GENOMIC DNA]</scope>
    <source>
        <strain evidence="2 3">H5559</strain>
    </source>
</reference>
<dbReference type="InterPro" id="IPR045619">
    <property type="entry name" value="DUF6443"/>
</dbReference>
<feature type="domain" description="DUF6443" evidence="1">
    <location>
        <begin position="85"/>
        <end position="209"/>
    </location>
</feature>
<sequence length="890" mass="99665">MKKIHTIIFLFLGLLYDGQLVLNSPPAPNTVVTDPNSIRLLPGFSLSSSSGTFHAYLGGNPTSPVFNGQNSDLSGVNENYIYARTYLEPKTSSDPTAKQIQSISFFDGLGKPRQEIVIHGSPAGNDLVAHIPYDQFGRQVEDWLPVPMTSLNGNIQAPPTTSGYYKTSSGSVDGLIYGKKNLENSPLDRLLFYTGPGSDWAGKKASYDYQTNGNLEVYKLTTTTNWNNGASHSVLNPQEHFYPGGSLYKTAVSDEEGHKVIEYKNEKGQRLMVRKNDGINNLDTYYVYNEYNQLAFIIPPLAASKVLSPAILDELAYQYRYDGWSRLVEAKLPGKGWECRVYDKADRLVATQDANLREKGQWLFTKYDQFGRVAYTGINTGGTRAQEQTEANTFGSNSVDRGNVVFFNRQGMDVYYGSSDLTYPKSPTWVTMLSLNYYDTYPGYSFNPSFPSSIQGETTLTETPSSEGVSTKGLALVNLVKNIEDDSWTKNYIYYDTKERAIGAHSINHLGGYTQKESRLSFSGAPLSTLTRHKREANSTEITIGEAFTYDHQQRLIKHTHRINGGVEETLAEYVYNELGQLQNKKVGNGIQLLSYRYNTRGALTHINDPQNLGNKLFALELKYTNPQSATGLYNGNIAEVDWATQSDGVLRRYSYQYDQTGRLESAVYQKPNATVIATNAYNEKVTYDGNGNIQTLLRFGSSDGHTAVKIDDIKYTYDGNRLVEVWDSSGNSLGLDGGDEMAYDVNGNLIADGAHFINKIGYNHLNLPNLIGKQVENFKYLYSADGTKLRSIHNETEINKTTVTDYIDGFQYKNGVLQFVPTSEGYYDFLINLYIYNYTDHLGNIRLSYLNTPSRIGIVDEKNYYPFGLQHQGYNKLEDSDYQYGLPGE</sequence>
<proteinExistence type="predicted"/>
<dbReference type="EMBL" id="CP033930">
    <property type="protein sequence ID" value="AZB20334.1"/>
    <property type="molecule type" value="Genomic_DNA"/>
</dbReference>
<organism evidence="2 3">
    <name type="scientific">Chryseobacterium indologenes</name>
    <name type="common">Flavobacterium indologenes</name>
    <dbReference type="NCBI Taxonomy" id="253"/>
    <lineage>
        <taxon>Bacteria</taxon>
        <taxon>Pseudomonadati</taxon>
        <taxon>Bacteroidota</taxon>
        <taxon>Flavobacteriia</taxon>
        <taxon>Flavobacteriales</taxon>
        <taxon>Weeksellaceae</taxon>
        <taxon>Chryseobacterium group</taxon>
        <taxon>Chryseobacterium</taxon>
    </lineage>
</organism>
<accession>A0AAD0Z3J2</accession>
<dbReference type="Proteomes" id="UP000269015">
    <property type="component" value="Chromosome"/>
</dbReference>
<name>A0AAD0Z3J2_CHRID</name>
<dbReference type="Gene3D" id="2.180.10.10">
    <property type="entry name" value="RHS repeat-associated core"/>
    <property type="match status" value="1"/>
</dbReference>
<protein>
    <submittedName>
        <fullName evidence="2">RHS repeat-associated core domain-containing protein</fullName>
    </submittedName>
</protein>
<dbReference type="AlphaFoldDB" id="A0AAD0Z3J2"/>
<evidence type="ECO:0000313" key="3">
    <source>
        <dbReference type="Proteomes" id="UP000269015"/>
    </source>
</evidence>
<dbReference type="Pfam" id="PF20041">
    <property type="entry name" value="DUF6443"/>
    <property type="match status" value="1"/>
</dbReference>
<dbReference type="RefSeq" id="WP_123861926.1">
    <property type="nucleotide sequence ID" value="NZ_CP033930.1"/>
</dbReference>
<gene>
    <name evidence="2" type="ORF">EG352_22560</name>
</gene>